<evidence type="ECO:0000313" key="10">
    <source>
        <dbReference type="EMBL" id="DAD46462.1"/>
    </source>
</evidence>
<dbReference type="Gene3D" id="1.20.5.170">
    <property type="match status" value="1"/>
</dbReference>
<protein>
    <recommendedName>
        <fullName evidence="9">BZIP domain-containing protein</fullName>
    </recommendedName>
</protein>
<dbReference type="PROSITE" id="PS50217">
    <property type="entry name" value="BZIP"/>
    <property type="match status" value="1"/>
</dbReference>
<dbReference type="PANTHER" id="PTHR47416:SF8">
    <property type="entry name" value="BASIC-LEUCINE ZIPPER TRANSCRIPTION FACTOR E-RELATED"/>
    <property type="match status" value="1"/>
</dbReference>
<sequence length="303" mass="34451">MNDGEVQPDDGLLDQIDWVSFFDSIPDNLNQLAESPLGDSVSIQEPPSALQISASTWINDIEQLLMADDDEESREEDRRGQCEEFFADIDFLVDGSADGSYEERVFKEGGSTPESNVSDDGREKEKSVGSEVKNGRDEADDDPISKKRRRQLRNRDAAVRSRERKKIYVRDLEMKSRYLEGECRRLERLLQCCIAENQTLHLYLQKDKGLGAPMTKLESAVLLLGKKPLHLKLWALCLSLHQCSFQVPSIKSKNTNSGMIKLVGCCMRVLVHVMWLFFLWRKFGNSHSLMGEWMSCPFAIPNG</sequence>
<gene>
    <name evidence="10" type="ORF">HUJ06_016399</name>
</gene>
<reference evidence="10 11" key="1">
    <citation type="journal article" date="2020" name="Mol. Biol. Evol.">
        <title>Distinct Expression and Methylation Patterns for Genes with Different Fates following a Single Whole-Genome Duplication in Flowering Plants.</title>
        <authorList>
            <person name="Shi T."/>
            <person name="Rahmani R.S."/>
            <person name="Gugger P.F."/>
            <person name="Wang M."/>
            <person name="Li H."/>
            <person name="Zhang Y."/>
            <person name="Li Z."/>
            <person name="Wang Q."/>
            <person name="Van de Peer Y."/>
            <person name="Marchal K."/>
            <person name="Chen J."/>
        </authorList>
    </citation>
    <scope>NUCLEOTIDE SEQUENCE [LARGE SCALE GENOMIC DNA]</scope>
    <source>
        <tissue evidence="10">Leaf</tissue>
    </source>
</reference>
<dbReference type="GO" id="GO:0005789">
    <property type="term" value="C:endoplasmic reticulum membrane"/>
    <property type="evidence" value="ECO:0007669"/>
    <property type="project" value="UniProtKB-SubCell"/>
</dbReference>
<dbReference type="GO" id="GO:0003677">
    <property type="term" value="F:DNA binding"/>
    <property type="evidence" value="ECO:0007669"/>
    <property type="project" value="UniProtKB-KW"/>
</dbReference>
<comment type="similarity">
    <text evidence="3">Belongs to the bZIP family.</text>
</comment>
<proteinExistence type="inferred from homology"/>
<comment type="caution">
    <text evidence="10">The sequence shown here is derived from an EMBL/GenBank/DDBJ whole genome shotgun (WGS) entry which is preliminary data.</text>
</comment>
<feature type="compositionally biased region" description="Basic and acidic residues" evidence="8">
    <location>
        <begin position="119"/>
        <end position="137"/>
    </location>
</feature>
<evidence type="ECO:0000256" key="4">
    <source>
        <dbReference type="ARBA" id="ARBA00023015"/>
    </source>
</evidence>
<evidence type="ECO:0000256" key="8">
    <source>
        <dbReference type="SAM" id="MobiDB-lite"/>
    </source>
</evidence>
<keyword evidence="4" id="KW-0805">Transcription regulation</keyword>
<evidence type="ECO:0000256" key="1">
    <source>
        <dbReference type="ARBA" id="ARBA00004123"/>
    </source>
</evidence>
<dbReference type="GO" id="GO:0005634">
    <property type="term" value="C:nucleus"/>
    <property type="evidence" value="ECO:0007669"/>
    <property type="project" value="UniProtKB-SubCell"/>
</dbReference>
<evidence type="ECO:0000256" key="6">
    <source>
        <dbReference type="ARBA" id="ARBA00023163"/>
    </source>
</evidence>
<keyword evidence="5" id="KW-0238">DNA-binding</keyword>
<dbReference type="EMBL" id="DUZY01000008">
    <property type="protein sequence ID" value="DAD46462.1"/>
    <property type="molecule type" value="Genomic_DNA"/>
</dbReference>
<evidence type="ECO:0000313" key="11">
    <source>
        <dbReference type="Proteomes" id="UP000607653"/>
    </source>
</evidence>
<evidence type="ECO:0000259" key="9">
    <source>
        <dbReference type="PROSITE" id="PS50217"/>
    </source>
</evidence>
<dbReference type="Pfam" id="PF00170">
    <property type="entry name" value="bZIP_1"/>
    <property type="match status" value="1"/>
</dbReference>
<comment type="subcellular location">
    <subcellularLocation>
        <location evidence="2">Endoplasmic reticulum membrane</location>
        <topology evidence="2">Single-pass membrane protein</topology>
    </subcellularLocation>
    <subcellularLocation>
        <location evidence="1">Nucleus</location>
    </subcellularLocation>
</comment>
<dbReference type="GO" id="GO:0003700">
    <property type="term" value="F:DNA-binding transcription factor activity"/>
    <property type="evidence" value="ECO:0007669"/>
    <property type="project" value="InterPro"/>
</dbReference>
<dbReference type="SMART" id="SM00338">
    <property type="entry name" value="BRLZ"/>
    <property type="match status" value="1"/>
</dbReference>
<dbReference type="PANTHER" id="PTHR47416">
    <property type="entry name" value="BASIC-LEUCINE ZIPPER TRANSCRIPTION FACTOR F-RELATED"/>
    <property type="match status" value="1"/>
</dbReference>
<evidence type="ECO:0000256" key="5">
    <source>
        <dbReference type="ARBA" id="ARBA00023125"/>
    </source>
</evidence>
<organism evidence="10 11">
    <name type="scientific">Nelumbo nucifera</name>
    <name type="common">Sacred lotus</name>
    <dbReference type="NCBI Taxonomy" id="4432"/>
    <lineage>
        <taxon>Eukaryota</taxon>
        <taxon>Viridiplantae</taxon>
        <taxon>Streptophyta</taxon>
        <taxon>Embryophyta</taxon>
        <taxon>Tracheophyta</taxon>
        <taxon>Spermatophyta</taxon>
        <taxon>Magnoliopsida</taxon>
        <taxon>Proteales</taxon>
        <taxon>Nelumbonaceae</taxon>
        <taxon>Nelumbo</taxon>
    </lineage>
</organism>
<evidence type="ECO:0000256" key="2">
    <source>
        <dbReference type="ARBA" id="ARBA00004389"/>
    </source>
</evidence>
<feature type="domain" description="BZIP" evidence="9">
    <location>
        <begin position="144"/>
        <end position="188"/>
    </location>
</feature>
<name>A0A822ZML6_NELNU</name>
<dbReference type="InterPro" id="IPR004827">
    <property type="entry name" value="bZIP"/>
</dbReference>
<accession>A0A822ZML6</accession>
<evidence type="ECO:0000256" key="7">
    <source>
        <dbReference type="ARBA" id="ARBA00023242"/>
    </source>
</evidence>
<keyword evidence="7" id="KW-0539">Nucleus</keyword>
<dbReference type="PROSITE" id="PS00036">
    <property type="entry name" value="BZIP_BASIC"/>
    <property type="match status" value="1"/>
</dbReference>
<dbReference type="AlphaFoldDB" id="A0A822ZML6"/>
<dbReference type="Proteomes" id="UP000607653">
    <property type="component" value="Unassembled WGS sequence"/>
</dbReference>
<keyword evidence="11" id="KW-1185">Reference proteome</keyword>
<dbReference type="CDD" id="cd14704">
    <property type="entry name" value="bZIP_HY5-like"/>
    <property type="match status" value="1"/>
</dbReference>
<dbReference type="SUPFAM" id="SSF57959">
    <property type="entry name" value="Leucine zipper domain"/>
    <property type="match status" value="1"/>
</dbReference>
<feature type="region of interest" description="Disordered" evidence="8">
    <location>
        <begin position="103"/>
        <end position="158"/>
    </location>
</feature>
<keyword evidence="6" id="KW-0804">Transcription</keyword>
<evidence type="ECO:0000256" key="3">
    <source>
        <dbReference type="ARBA" id="ARBA00007163"/>
    </source>
</evidence>
<dbReference type="InterPro" id="IPR046347">
    <property type="entry name" value="bZIP_sf"/>
</dbReference>